<feature type="domain" description="U1-type" evidence="3">
    <location>
        <begin position="731"/>
        <end position="765"/>
    </location>
</feature>
<dbReference type="InterPro" id="IPR003604">
    <property type="entry name" value="Matrin/U1-like-C_Znf_C2H2"/>
</dbReference>
<evidence type="ECO:0000256" key="1">
    <source>
        <dbReference type="SAM" id="Coils"/>
    </source>
</evidence>
<dbReference type="GO" id="GO:0003676">
    <property type="term" value="F:nucleic acid binding"/>
    <property type="evidence" value="ECO:0007669"/>
    <property type="project" value="InterPro"/>
</dbReference>
<dbReference type="SUPFAM" id="SSF57667">
    <property type="entry name" value="beta-beta-alpha zinc fingers"/>
    <property type="match status" value="1"/>
</dbReference>
<dbReference type="Pfam" id="PF16501">
    <property type="entry name" value="SCAPER_N"/>
    <property type="match status" value="1"/>
</dbReference>
<comment type="caution">
    <text evidence="4">The sequence shown here is derived from an EMBL/GenBank/DDBJ whole genome shotgun (WGS) entry which is preliminary data.</text>
</comment>
<dbReference type="FunFam" id="3.30.160.60:FF:000680">
    <property type="entry name" value="S phase cyclin A-associated protein in the endoplasmic reticulum"/>
    <property type="match status" value="1"/>
</dbReference>
<evidence type="ECO:0000313" key="4">
    <source>
        <dbReference type="EMBL" id="NXW50269.1"/>
    </source>
</evidence>
<feature type="region of interest" description="Disordered" evidence="2">
    <location>
        <begin position="164"/>
        <end position="300"/>
    </location>
</feature>
<accession>A0A7L4CJE6</accession>
<feature type="non-terminal residue" evidence="4">
    <location>
        <position position="1"/>
    </location>
</feature>
<dbReference type="AlphaFoldDB" id="A0A7L4CJE6"/>
<keyword evidence="5" id="KW-1185">Reference proteome</keyword>
<feature type="compositionally biased region" description="Basic and acidic residues" evidence="2">
    <location>
        <begin position="336"/>
        <end position="349"/>
    </location>
</feature>
<dbReference type="Gene3D" id="3.30.160.60">
    <property type="entry name" value="Classic Zinc Finger"/>
    <property type="match status" value="1"/>
</dbReference>
<sequence>STTVDCKLTSATAGDKNFDKSPTKTRQPRKVDLRARYWAFLFDNLRRAVDEIYVTCESDQSVVECKEVLMVLDNYVRDFKALIDWIQLQEKLEKTDAQSRPTSLAWEVKKMSPGRHVIPSPSTDRISVTSNARRSLNFGNPAVTISATRLAPSGVSWADKVKANHGTKAASPELAAPQTCLPPPAQKSSRKNGKFSDRKDAEGWETVQRGRPVRSRSTALATKLPVAAESLMSKSDSDKENVISLPSENKCGSSLTDSGASKSMELVQKDPLHQSEGPLTESTQVTHASEDNGSTGTPLQEDSLQTVSEMPPVLTNIDCTSKTLQINETSSLVTDSIDKRQTQKAKTDTEMDPTDISNSMAEVLAKKEELADRLEKANEEAIASAIAEEEQLTREIEAEENNDINIETDNDSDFSASMGNGSISFCGISMDWNDVLADYEARESWRQSNSWGDRVEEEPARPPGHGIHMHEKLSSPSRKRTIAESKKKHEEKQMKAQQLREKLREEKTLKLQKLMEREKDVRKWKEELLDQRRRMMEEKLLHAEFKREVQLQAIVKKAQEEEAKVNEIAFINTLEAQNKRHDVLNKLKEYEQRLNELQEERQRRQEEKQARDEAVQERKRALEAERQARVEELLMKRKEQEARIEQQRQEKEKAREDAARERARDREERLAALTAAQQEAMEELQKKIQLKHDESIRRHMEQIEQRKEKAAELSSGRHANTDYAPKLTPYERKKQCSLCNVMISSEVYLFSHIKGKKHQQAVRENSSIQGRELSDEEVEHLSLKKYIVDIVIESSVPVEPLKDGEEKQKTKKKVMNIFSSRAKEYESLMEAKNAISDSPFKAK</sequence>
<dbReference type="Pfam" id="PF12874">
    <property type="entry name" value="zf-met"/>
    <property type="match status" value="1"/>
</dbReference>
<reference evidence="4 5" key="1">
    <citation type="submission" date="2019-09" db="EMBL/GenBank/DDBJ databases">
        <title>Bird 10,000 Genomes (B10K) Project - Family phase.</title>
        <authorList>
            <person name="Zhang G."/>
        </authorList>
    </citation>
    <scope>NUCLEOTIDE SEQUENCE [LARGE SCALE GENOMIC DNA]</scope>
    <source>
        <strain evidence="4">B10K-DU-005-01</strain>
    </source>
</reference>
<dbReference type="InterPro" id="IPR036236">
    <property type="entry name" value="Znf_C2H2_sf"/>
</dbReference>
<evidence type="ECO:0000313" key="5">
    <source>
        <dbReference type="Proteomes" id="UP000551823"/>
    </source>
</evidence>
<name>A0A7L4CJE6_9AVES</name>
<feature type="compositionally biased region" description="Polar residues" evidence="2">
    <location>
        <begin position="280"/>
        <end position="300"/>
    </location>
</feature>
<feature type="region of interest" description="Disordered" evidence="2">
    <location>
        <begin position="335"/>
        <end position="354"/>
    </location>
</feature>
<feature type="region of interest" description="Disordered" evidence="2">
    <location>
        <begin position="705"/>
        <end position="724"/>
    </location>
</feature>
<dbReference type="GO" id="GO:0008270">
    <property type="term" value="F:zinc ion binding"/>
    <property type="evidence" value="ECO:0007669"/>
    <property type="project" value="InterPro"/>
</dbReference>
<dbReference type="PANTHER" id="PTHR31434">
    <property type="entry name" value="S PHASE CYCLIN A-ASSOCIATED PROTEIN IN THE ENDOPLASMIC RETICULUM"/>
    <property type="match status" value="1"/>
</dbReference>
<protein>
    <submittedName>
        <fullName evidence="4">SCAPE protein</fullName>
    </submittedName>
</protein>
<organism evidence="4 5">
    <name type="scientific">Nyctiprogne leucopyga</name>
    <dbReference type="NCBI Taxonomy" id="382315"/>
    <lineage>
        <taxon>Eukaryota</taxon>
        <taxon>Metazoa</taxon>
        <taxon>Chordata</taxon>
        <taxon>Craniata</taxon>
        <taxon>Vertebrata</taxon>
        <taxon>Euteleostomi</taxon>
        <taxon>Archelosauria</taxon>
        <taxon>Archosauria</taxon>
        <taxon>Dinosauria</taxon>
        <taxon>Saurischia</taxon>
        <taxon>Theropoda</taxon>
        <taxon>Coelurosauria</taxon>
        <taxon>Aves</taxon>
        <taxon>Neognathae</taxon>
        <taxon>Neoaves</taxon>
        <taxon>Strisores</taxon>
        <taxon>Caprimulgiformes</taxon>
        <taxon>Caprimulgidae</taxon>
        <taxon>Chordeilinae</taxon>
        <taxon>Nyctiprogne</taxon>
    </lineage>
</organism>
<keyword evidence="1" id="KW-0175">Coiled coil</keyword>
<feature type="region of interest" description="Disordered" evidence="2">
    <location>
        <begin position="643"/>
        <end position="665"/>
    </location>
</feature>
<evidence type="ECO:0000256" key="2">
    <source>
        <dbReference type="SAM" id="MobiDB-lite"/>
    </source>
</evidence>
<proteinExistence type="predicted"/>
<gene>
    <name evidence="4" type="primary">Scaper</name>
    <name evidence="4" type="ORF">NYCLEU_R11126</name>
</gene>
<evidence type="ECO:0000259" key="3">
    <source>
        <dbReference type="SMART" id="SM00451"/>
    </source>
</evidence>
<feature type="coiled-coil region" evidence="1">
    <location>
        <begin position="482"/>
        <end position="534"/>
    </location>
</feature>
<feature type="compositionally biased region" description="Polar residues" evidence="2">
    <location>
        <begin position="244"/>
        <end position="261"/>
    </location>
</feature>
<feature type="non-terminal residue" evidence="4">
    <location>
        <position position="843"/>
    </location>
</feature>
<dbReference type="Proteomes" id="UP000551823">
    <property type="component" value="Unassembled WGS sequence"/>
</dbReference>
<feature type="coiled-coil region" evidence="1">
    <location>
        <begin position="360"/>
        <end position="402"/>
    </location>
</feature>
<dbReference type="InterPro" id="IPR032446">
    <property type="entry name" value="SCAPER_N"/>
</dbReference>
<dbReference type="SMART" id="SM00451">
    <property type="entry name" value="ZnF_U1"/>
    <property type="match status" value="1"/>
</dbReference>
<dbReference type="InterPro" id="IPR013087">
    <property type="entry name" value="Znf_C2H2_type"/>
</dbReference>
<dbReference type="EMBL" id="VZZU01004202">
    <property type="protein sequence ID" value="NXW50269.1"/>
    <property type="molecule type" value="Genomic_DNA"/>
</dbReference>
<dbReference type="PANTHER" id="PTHR31434:SF2">
    <property type="entry name" value="S PHASE CYCLIN A-ASSOCIATED PROTEIN IN THE ENDOPLASMIC RETICULUM"/>
    <property type="match status" value="1"/>
</dbReference>
<feature type="region of interest" description="Disordered" evidence="2">
    <location>
        <begin position="447"/>
        <end position="479"/>
    </location>
</feature>